<dbReference type="AlphaFoldDB" id="A0AAW0Z3Z6"/>
<dbReference type="EMBL" id="JBCAWK010000002">
    <property type="protein sequence ID" value="KAK8865640.1"/>
    <property type="molecule type" value="Genomic_DNA"/>
</dbReference>
<feature type="domain" description="Alpha-ketoglutarate-dependent dioxygenase AlkB-like" evidence="2">
    <location>
        <begin position="215"/>
        <end position="307"/>
    </location>
</feature>
<accession>A0AAW0Z3Z6</accession>
<dbReference type="PANTHER" id="PTHR21052:SF0">
    <property type="entry name" value="ALPHA-KETOGLUTARATE-DEPENDENT DIOXYGENASE ALKB HOMOLOG 7, MITOCHONDRIAL"/>
    <property type="match status" value="1"/>
</dbReference>
<dbReference type="GO" id="GO:0016706">
    <property type="term" value="F:2-oxoglutarate-dependent dioxygenase activity"/>
    <property type="evidence" value="ECO:0007669"/>
    <property type="project" value="TreeGrafter"/>
</dbReference>
<dbReference type="RefSeq" id="XP_066805119.1">
    <property type="nucleotide sequence ID" value="XM_066943918.1"/>
</dbReference>
<reference evidence="3 4" key="1">
    <citation type="journal article" date="2024" name="bioRxiv">
        <title>Comparative genomics of Cryptococcus and Kwoniella reveals pathogenesis evolution and contrasting karyotype dynamics via intercentromeric recombination or chromosome fusion.</title>
        <authorList>
            <person name="Coelho M.A."/>
            <person name="David-Palma M."/>
            <person name="Shea T."/>
            <person name="Bowers K."/>
            <person name="McGinley-Smith S."/>
            <person name="Mohammad A.W."/>
            <person name="Gnirke A."/>
            <person name="Yurkov A.M."/>
            <person name="Nowrousian M."/>
            <person name="Sun S."/>
            <person name="Cuomo C.A."/>
            <person name="Heitman J."/>
        </authorList>
    </citation>
    <scope>NUCLEOTIDE SEQUENCE [LARGE SCALE GENOMIC DNA]</scope>
    <source>
        <strain evidence="3 4">CBS 13917</strain>
    </source>
</reference>
<dbReference type="Proteomes" id="UP001388673">
    <property type="component" value="Unassembled WGS sequence"/>
</dbReference>
<sequence>MRAPAIVSVMRLAVPRRLHSSTPTSTPLTLHSISPLIRPQLTSASSTPSSSSTSSASSTSGCHISRSSNTISEDSGVLKETDFLLWPDFFTPLECRVLSEMALWKLDRVDSKRKRRRRGSIGAQAYASDREEKTNDGSMEGLQSLFSGEYGFEEGHYDSVIHHYRETLLSSLPPTSPPSLSPLLTRLYSLLPELPPTHDIPPPGTSTHLLHLAPEGEILGHVDNLEASGSVICGISLGAERTLRLVKKGEREGRAGWDVRLPSGSVYLQRDSVRYGYEHSILHNEHEGSVWDGERLSPGHRISIMIRDAPSQPAKLQ</sequence>
<dbReference type="Pfam" id="PF13532">
    <property type="entry name" value="2OG-FeII_Oxy_2"/>
    <property type="match status" value="1"/>
</dbReference>
<evidence type="ECO:0000259" key="2">
    <source>
        <dbReference type="Pfam" id="PF13532"/>
    </source>
</evidence>
<dbReference type="GO" id="GO:0006631">
    <property type="term" value="P:fatty acid metabolic process"/>
    <property type="evidence" value="ECO:0007669"/>
    <property type="project" value="TreeGrafter"/>
</dbReference>
<gene>
    <name evidence="3" type="ORF">IAR55_000785</name>
</gene>
<dbReference type="GeneID" id="92178044"/>
<dbReference type="Gene3D" id="2.60.120.590">
    <property type="entry name" value="Alpha-ketoglutarate-dependent dioxygenase AlkB-like"/>
    <property type="match status" value="1"/>
</dbReference>
<proteinExistence type="predicted"/>
<dbReference type="InterPro" id="IPR027450">
    <property type="entry name" value="AlkB-like"/>
</dbReference>
<name>A0AAW0Z3Z6_9TREE</name>
<evidence type="ECO:0000313" key="3">
    <source>
        <dbReference type="EMBL" id="KAK8865640.1"/>
    </source>
</evidence>
<dbReference type="KEGG" id="kne:92178044"/>
<protein>
    <recommendedName>
        <fullName evidence="2">Alpha-ketoglutarate-dependent dioxygenase AlkB-like domain-containing protein</fullName>
    </recommendedName>
</protein>
<organism evidence="3 4">
    <name type="scientific">Kwoniella newhampshirensis</name>
    <dbReference type="NCBI Taxonomy" id="1651941"/>
    <lineage>
        <taxon>Eukaryota</taxon>
        <taxon>Fungi</taxon>
        <taxon>Dikarya</taxon>
        <taxon>Basidiomycota</taxon>
        <taxon>Agaricomycotina</taxon>
        <taxon>Tremellomycetes</taxon>
        <taxon>Tremellales</taxon>
        <taxon>Cryptococcaceae</taxon>
        <taxon>Kwoniella</taxon>
    </lineage>
</organism>
<dbReference type="GO" id="GO:0006974">
    <property type="term" value="P:DNA damage response"/>
    <property type="evidence" value="ECO:0007669"/>
    <property type="project" value="InterPro"/>
</dbReference>
<evidence type="ECO:0000313" key="4">
    <source>
        <dbReference type="Proteomes" id="UP001388673"/>
    </source>
</evidence>
<dbReference type="GO" id="GO:0005759">
    <property type="term" value="C:mitochondrial matrix"/>
    <property type="evidence" value="ECO:0007669"/>
    <property type="project" value="TreeGrafter"/>
</dbReference>
<dbReference type="SUPFAM" id="SSF51197">
    <property type="entry name" value="Clavaminate synthase-like"/>
    <property type="match status" value="1"/>
</dbReference>
<dbReference type="PANTHER" id="PTHR21052">
    <property type="entry name" value="SPERMATOGENESIS ASSOCIATED 11-RELATED"/>
    <property type="match status" value="1"/>
</dbReference>
<dbReference type="InterPro" id="IPR032870">
    <property type="entry name" value="ALKBH7-like"/>
</dbReference>
<keyword evidence="4" id="KW-1185">Reference proteome</keyword>
<feature type="compositionally biased region" description="Low complexity" evidence="1">
    <location>
        <begin position="40"/>
        <end position="60"/>
    </location>
</feature>
<feature type="region of interest" description="Disordered" evidence="1">
    <location>
        <begin position="115"/>
        <end position="138"/>
    </location>
</feature>
<evidence type="ECO:0000256" key="1">
    <source>
        <dbReference type="SAM" id="MobiDB-lite"/>
    </source>
</evidence>
<comment type="caution">
    <text evidence="3">The sequence shown here is derived from an EMBL/GenBank/DDBJ whole genome shotgun (WGS) entry which is preliminary data.</text>
</comment>
<dbReference type="InterPro" id="IPR037151">
    <property type="entry name" value="AlkB-like_sf"/>
</dbReference>
<feature type="region of interest" description="Disordered" evidence="1">
    <location>
        <begin position="40"/>
        <end position="69"/>
    </location>
</feature>